<feature type="signal peptide" evidence="2">
    <location>
        <begin position="1"/>
        <end position="22"/>
    </location>
</feature>
<dbReference type="Gene3D" id="2.60.40.1240">
    <property type="match status" value="1"/>
</dbReference>
<dbReference type="RefSeq" id="WP_162113011.1">
    <property type="nucleotide sequence ID" value="NZ_JAACYR010000086.1"/>
</dbReference>
<organism evidence="4 5">
    <name type="scientific">Mycolicibacter kumamotonensis</name>
    <dbReference type="NCBI Taxonomy" id="354243"/>
    <lineage>
        <taxon>Bacteria</taxon>
        <taxon>Bacillati</taxon>
        <taxon>Actinomycetota</taxon>
        <taxon>Actinomycetes</taxon>
        <taxon>Mycobacteriales</taxon>
        <taxon>Mycobacteriaceae</taxon>
        <taxon>Mycolicibacter</taxon>
    </lineage>
</organism>
<name>A0A7K3LG41_9MYCO</name>
<dbReference type="InterPro" id="IPR029051">
    <property type="entry name" value="DUF4352"/>
</dbReference>
<keyword evidence="1 2" id="KW-0732">Signal</keyword>
<comment type="caution">
    <text evidence="4">The sequence shown here is derived from an EMBL/GenBank/DDBJ whole genome shotgun (WGS) entry which is preliminary data.</text>
</comment>
<dbReference type="EMBL" id="JAACYR010000086">
    <property type="protein sequence ID" value="NDJ91308.1"/>
    <property type="molecule type" value="Genomic_DNA"/>
</dbReference>
<evidence type="ECO:0000313" key="5">
    <source>
        <dbReference type="Proteomes" id="UP000466523"/>
    </source>
</evidence>
<evidence type="ECO:0000259" key="3">
    <source>
        <dbReference type="Pfam" id="PF11611"/>
    </source>
</evidence>
<evidence type="ECO:0000256" key="2">
    <source>
        <dbReference type="SAM" id="SignalP"/>
    </source>
</evidence>
<evidence type="ECO:0000313" key="4">
    <source>
        <dbReference type="EMBL" id="NDJ91308.1"/>
    </source>
</evidence>
<feature type="chain" id="PRO_5039387865" evidence="2">
    <location>
        <begin position="23"/>
        <end position="178"/>
    </location>
</feature>
<proteinExistence type="predicted"/>
<accession>A0A7K3LG41</accession>
<feature type="domain" description="DUF4352" evidence="3">
    <location>
        <begin position="60"/>
        <end position="166"/>
    </location>
</feature>
<protein>
    <submittedName>
        <fullName evidence="4">DUF4352 domain-containing protein</fullName>
    </submittedName>
</protein>
<gene>
    <name evidence="4" type="ORF">GWR20_19525</name>
</gene>
<dbReference type="InterPro" id="IPR029050">
    <property type="entry name" value="Immunoprotect_excell_Ig-like"/>
</dbReference>
<dbReference type="Proteomes" id="UP000466523">
    <property type="component" value="Unassembled WGS sequence"/>
</dbReference>
<reference evidence="4 5" key="1">
    <citation type="submission" date="2020-01" db="EMBL/GenBank/DDBJ databases">
        <authorList>
            <person name="Sanchez-Estrada R."/>
            <person name="Gonzalez-Y-Merchand J.A."/>
            <person name="Rivera-Gutierrez S."/>
        </authorList>
    </citation>
    <scope>NUCLEOTIDE SEQUENCE [LARGE SCALE GENOMIC DNA]</scope>
    <source>
        <strain evidence="4 5">CST 7247</strain>
    </source>
</reference>
<dbReference type="Pfam" id="PF11611">
    <property type="entry name" value="DUF4352"/>
    <property type="match status" value="1"/>
</dbReference>
<sequence length="178" mass="18477">MRRSLVALGVLLFCAVSCSAEPAEESRSAPSASAQPSAPARPAAHIGQTLDLMRIGGQKIAVTLTDVINPATVPNGWGEPGKTYIATKLRIENAGTTTIVGNSNSDVSVVGSDDQRYEADFATVTECQDFGYGWFLIAAGSSSTGCVVFALPSGVTATKVRYAPSSGISHDVGEWLNP</sequence>
<evidence type="ECO:0000256" key="1">
    <source>
        <dbReference type="ARBA" id="ARBA00022729"/>
    </source>
</evidence>
<dbReference type="AlphaFoldDB" id="A0A7K3LG41"/>